<dbReference type="KEGG" id="cvc:BKX93_09025"/>
<dbReference type="RefSeq" id="WP_046157382.1">
    <property type="nucleotide sequence ID" value="NZ_CP017707.1"/>
</dbReference>
<dbReference type="Gene3D" id="3.40.190.10">
    <property type="entry name" value="Periplasmic binding protein-like II"/>
    <property type="match status" value="2"/>
</dbReference>
<dbReference type="Proteomes" id="UP000178776">
    <property type="component" value="Chromosome"/>
</dbReference>
<name>A0A1D9LFP8_9NEIS</name>
<dbReference type="AlphaFoldDB" id="A0A1D9LFP8"/>
<dbReference type="SMART" id="SM00062">
    <property type="entry name" value="PBPb"/>
    <property type="match status" value="1"/>
</dbReference>
<evidence type="ECO:0000256" key="1">
    <source>
        <dbReference type="ARBA" id="ARBA00022729"/>
    </source>
</evidence>
<protein>
    <submittedName>
        <fullName evidence="2">Amino acid ABC transporter substrate-binding protein</fullName>
    </submittedName>
</protein>
<dbReference type="SUPFAM" id="SSF53850">
    <property type="entry name" value="Periplasmic binding protein-like II"/>
    <property type="match status" value="1"/>
</dbReference>
<proteinExistence type="predicted"/>
<dbReference type="Pfam" id="PF00497">
    <property type="entry name" value="SBP_bac_3"/>
    <property type="match status" value="1"/>
</dbReference>
<keyword evidence="1" id="KW-0732">Signal</keyword>
<evidence type="ECO:0000313" key="3">
    <source>
        <dbReference type="Proteomes" id="UP000178776"/>
    </source>
</evidence>
<dbReference type="InterPro" id="IPR001638">
    <property type="entry name" value="Solute-binding_3/MltF_N"/>
</dbReference>
<dbReference type="PANTHER" id="PTHR35936">
    <property type="entry name" value="MEMBRANE-BOUND LYTIC MUREIN TRANSGLYCOSYLASE F"/>
    <property type="match status" value="1"/>
</dbReference>
<dbReference type="PANTHER" id="PTHR35936:SF35">
    <property type="entry name" value="L-CYSTINE-BINDING PROTEIN TCYJ"/>
    <property type="match status" value="1"/>
</dbReference>
<accession>A0A1D9LFP8</accession>
<evidence type="ECO:0000313" key="2">
    <source>
        <dbReference type="EMBL" id="AOZ50119.1"/>
    </source>
</evidence>
<reference evidence="2 3" key="1">
    <citation type="submission" date="2016-10" db="EMBL/GenBank/DDBJ databases">
        <title>Chromobacterium muskegensis sp. nov., an insecticidal bacterium isolated from Sphagnum bogs.</title>
        <authorList>
            <person name="Sparks M.E."/>
            <person name="Blackburn M.B."/>
            <person name="Gundersen-Rindal D.E."/>
            <person name="Mitchell A."/>
            <person name="Farrar R."/>
            <person name="Kuhar D."/>
        </authorList>
    </citation>
    <scope>NUCLEOTIDE SEQUENCE [LARGE SCALE GENOMIC DNA]</scope>
    <source>
        <strain evidence="2 3">21-1</strain>
    </source>
</reference>
<dbReference type="EMBL" id="CP017707">
    <property type="protein sequence ID" value="AOZ50119.1"/>
    <property type="molecule type" value="Genomic_DNA"/>
</dbReference>
<dbReference type="GeneID" id="68841355"/>
<organism evidence="2 3">
    <name type="scientific">Chromobacterium vaccinii</name>
    <dbReference type="NCBI Taxonomy" id="1108595"/>
    <lineage>
        <taxon>Bacteria</taxon>
        <taxon>Pseudomonadati</taxon>
        <taxon>Pseudomonadota</taxon>
        <taxon>Betaproteobacteria</taxon>
        <taxon>Neisseriales</taxon>
        <taxon>Chromobacteriaceae</taxon>
        <taxon>Chromobacterium</taxon>
    </lineage>
</organism>
<dbReference type="STRING" id="1108595.BKX93_09025"/>
<gene>
    <name evidence="2" type="ORF">BKX93_09025</name>
</gene>
<sequence>MKSLLWCVLLLAAAAALAADKPPWRLAADANFEPYSYLSDDMEPQGLDVELVSAVMRETGQPFRISLLPWERVKQQLALKEADAGFVFTGTAERRAQYDLAGPLRKGQTVFVAMKRNPLPDWRGLDDLKPYVIGQVRGYSYDTEFDKAPLTRDDHAGSPRQLVAMLLAGRVDVIVGDKVQLMYFVQERRAGGLVKVLPRPLVEMPRYVAFAKGDPRARQFEAALKRLQQSGALQPIFQRWAQ</sequence>